<dbReference type="EC" id="4.2.3.-" evidence="4"/>
<dbReference type="InterPro" id="IPR008949">
    <property type="entry name" value="Isoprenoid_synthase_dom_sf"/>
</dbReference>
<dbReference type="Pfam" id="PF19086">
    <property type="entry name" value="Terpene_syn_C_2"/>
    <property type="match status" value="1"/>
</dbReference>
<dbReference type="GeneID" id="54489092"/>
<dbReference type="AlphaFoldDB" id="A0A6A6WEE8"/>
<keyword evidence="3 4" id="KW-0460">Magnesium</keyword>
<comment type="similarity">
    <text evidence="2 4">Belongs to the terpene synthase family.</text>
</comment>
<dbReference type="GO" id="GO:0010333">
    <property type="term" value="F:terpene synthase activity"/>
    <property type="evidence" value="ECO:0007669"/>
    <property type="project" value="InterPro"/>
</dbReference>
<evidence type="ECO:0000313" key="5">
    <source>
        <dbReference type="EMBL" id="KAF2760256.1"/>
    </source>
</evidence>
<keyword evidence="4" id="KW-0479">Metal-binding</keyword>
<dbReference type="PANTHER" id="PTHR35201:SF4">
    <property type="entry name" value="BETA-PINACENE SYNTHASE-RELATED"/>
    <property type="match status" value="1"/>
</dbReference>
<dbReference type="OrthoDB" id="2861623at2759"/>
<gene>
    <name evidence="5" type="ORF">EJ05DRAFT_508813</name>
</gene>
<proteinExistence type="inferred from homology"/>
<organism evidence="5 6">
    <name type="scientific">Pseudovirgaria hyperparasitica</name>
    <dbReference type="NCBI Taxonomy" id="470096"/>
    <lineage>
        <taxon>Eukaryota</taxon>
        <taxon>Fungi</taxon>
        <taxon>Dikarya</taxon>
        <taxon>Ascomycota</taxon>
        <taxon>Pezizomycotina</taxon>
        <taxon>Dothideomycetes</taxon>
        <taxon>Dothideomycetes incertae sedis</taxon>
        <taxon>Acrospermales</taxon>
        <taxon>Acrospermaceae</taxon>
        <taxon>Pseudovirgaria</taxon>
    </lineage>
</organism>
<dbReference type="GO" id="GO:0046872">
    <property type="term" value="F:metal ion binding"/>
    <property type="evidence" value="ECO:0007669"/>
    <property type="project" value="UniProtKB-KW"/>
</dbReference>
<evidence type="ECO:0000256" key="3">
    <source>
        <dbReference type="ARBA" id="ARBA00022842"/>
    </source>
</evidence>
<evidence type="ECO:0000256" key="2">
    <source>
        <dbReference type="ARBA" id="ARBA00006333"/>
    </source>
</evidence>
<comment type="cofactor">
    <cofactor evidence="1 4">
        <name>Mg(2+)</name>
        <dbReference type="ChEBI" id="CHEBI:18420"/>
    </cofactor>
</comment>
<reference evidence="5" key="1">
    <citation type="journal article" date="2020" name="Stud. Mycol.">
        <title>101 Dothideomycetes genomes: a test case for predicting lifestyles and emergence of pathogens.</title>
        <authorList>
            <person name="Haridas S."/>
            <person name="Albert R."/>
            <person name="Binder M."/>
            <person name="Bloem J."/>
            <person name="Labutti K."/>
            <person name="Salamov A."/>
            <person name="Andreopoulos B."/>
            <person name="Baker S."/>
            <person name="Barry K."/>
            <person name="Bills G."/>
            <person name="Bluhm B."/>
            <person name="Cannon C."/>
            <person name="Castanera R."/>
            <person name="Culley D."/>
            <person name="Daum C."/>
            <person name="Ezra D."/>
            <person name="Gonzalez J."/>
            <person name="Henrissat B."/>
            <person name="Kuo A."/>
            <person name="Liang C."/>
            <person name="Lipzen A."/>
            <person name="Lutzoni F."/>
            <person name="Magnuson J."/>
            <person name="Mondo S."/>
            <person name="Nolan M."/>
            <person name="Ohm R."/>
            <person name="Pangilinan J."/>
            <person name="Park H.-J."/>
            <person name="Ramirez L."/>
            <person name="Alfaro M."/>
            <person name="Sun H."/>
            <person name="Tritt A."/>
            <person name="Yoshinaga Y."/>
            <person name="Zwiers L.-H."/>
            <person name="Turgeon B."/>
            <person name="Goodwin S."/>
            <person name="Spatafora J."/>
            <person name="Crous P."/>
            <person name="Grigoriev I."/>
        </authorList>
    </citation>
    <scope>NUCLEOTIDE SEQUENCE</scope>
    <source>
        <strain evidence="5">CBS 121739</strain>
    </source>
</reference>
<evidence type="ECO:0000313" key="6">
    <source>
        <dbReference type="Proteomes" id="UP000799437"/>
    </source>
</evidence>
<dbReference type="SFLD" id="SFLDS00005">
    <property type="entry name" value="Isoprenoid_Synthase_Type_I"/>
    <property type="match status" value="1"/>
</dbReference>
<evidence type="ECO:0000256" key="4">
    <source>
        <dbReference type="RuleBase" id="RU366034"/>
    </source>
</evidence>
<evidence type="ECO:0000256" key="1">
    <source>
        <dbReference type="ARBA" id="ARBA00001946"/>
    </source>
</evidence>
<dbReference type="Gene3D" id="1.10.600.10">
    <property type="entry name" value="Farnesyl Diphosphate Synthase"/>
    <property type="match status" value="1"/>
</dbReference>
<dbReference type="InterPro" id="IPR034686">
    <property type="entry name" value="Terpene_cyclase-like_2"/>
</dbReference>
<keyword evidence="4" id="KW-0456">Lyase</keyword>
<keyword evidence="6" id="KW-1185">Reference proteome</keyword>
<dbReference type="Proteomes" id="UP000799437">
    <property type="component" value="Unassembled WGS sequence"/>
</dbReference>
<sequence>MTDNRIIVQVPDLFRGFLKEEPQLNAFYGSIRPEAEEELCRRCDLDSDTQRKIEKCNFAFFAAAMVPRADRKRYKLICEWGNWIFPFDDLFDDGPLRDDPKRARESMNRLLSSLRKPPNSVVETDSTWSALISFHDHIYSAIRMDSTDIVSRRYADAMTDYCMGTLDQVGQYGTLPTIDEMLAMRRRSVCVRTLYVLIEYAHEIRVPENLHDNAHLLNIETIGVDLILMHNDILSYRKEESESVPHNLLAVCRMHGMTMQQAVDCLEHHISERHQRLDHTIQNLPSWGEDIDNEVAKFVQAVQNTIKANLYWSFKSGRFLSEEKRIRLKESGELDVLALPRFLRLAHTEHHKNEGDGREELAQGLIDIDALKRILASVYRAVRTVMGVGWH</sequence>
<protein>
    <recommendedName>
        <fullName evidence="4">Terpene synthase</fullName>
        <ecNumber evidence="4">4.2.3.-</ecNumber>
    </recommendedName>
</protein>
<dbReference type="PANTHER" id="PTHR35201">
    <property type="entry name" value="TERPENE SYNTHASE"/>
    <property type="match status" value="1"/>
</dbReference>
<dbReference type="SFLD" id="SFLDG01020">
    <property type="entry name" value="Terpene_Cyclase_Like_2"/>
    <property type="match status" value="1"/>
</dbReference>
<dbReference type="SUPFAM" id="SSF48576">
    <property type="entry name" value="Terpenoid synthases"/>
    <property type="match status" value="1"/>
</dbReference>
<dbReference type="GO" id="GO:0008299">
    <property type="term" value="P:isoprenoid biosynthetic process"/>
    <property type="evidence" value="ECO:0007669"/>
    <property type="project" value="UniProtKB-ARBA"/>
</dbReference>
<dbReference type="RefSeq" id="XP_033602707.1">
    <property type="nucleotide sequence ID" value="XM_033748038.1"/>
</dbReference>
<accession>A0A6A6WEE8</accession>
<dbReference type="EMBL" id="ML996568">
    <property type="protein sequence ID" value="KAF2760256.1"/>
    <property type="molecule type" value="Genomic_DNA"/>
</dbReference>
<name>A0A6A6WEE8_9PEZI</name>